<organism evidence="7 8">
    <name type="scientific">Sphingobacterium lactis</name>
    <dbReference type="NCBI Taxonomy" id="797291"/>
    <lineage>
        <taxon>Bacteria</taxon>
        <taxon>Pseudomonadati</taxon>
        <taxon>Bacteroidota</taxon>
        <taxon>Sphingobacteriia</taxon>
        <taxon>Sphingobacteriales</taxon>
        <taxon>Sphingobacteriaceae</taxon>
        <taxon>Sphingobacterium</taxon>
    </lineage>
</organism>
<name>A0A1H6CQ68_9SPHI</name>
<dbReference type="InterPro" id="IPR010218">
    <property type="entry name" value="NADH_DH_suC"/>
</dbReference>
<dbReference type="PROSITE" id="PS00542">
    <property type="entry name" value="COMPLEX1_30K"/>
    <property type="match status" value="1"/>
</dbReference>
<evidence type="ECO:0000256" key="5">
    <source>
        <dbReference type="RuleBase" id="RU003582"/>
    </source>
</evidence>
<dbReference type="PANTHER" id="PTHR10884">
    <property type="entry name" value="NADH DEHYDROGENASE UBIQUINONE IRON-SULFUR PROTEIN 3"/>
    <property type="match status" value="1"/>
</dbReference>
<dbReference type="InterPro" id="IPR001268">
    <property type="entry name" value="NADH_UbQ_OxRdtase_30kDa_su"/>
</dbReference>
<dbReference type="InterPro" id="IPR037232">
    <property type="entry name" value="NADH_quin_OxRdtase_su_C/D-like"/>
</dbReference>
<dbReference type="EMBL" id="FNUT01000017">
    <property type="protein sequence ID" value="SEG74596.1"/>
    <property type="molecule type" value="Genomic_DNA"/>
</dbReference>
<evidence type="ECO:0000256" key="2">
    <source>
        <dbReference type="ARBA" id="ARBA00022448"/>
    </source>
</evidence>
<sequence>MIEKINQDLLKHVHPDAVESVQEIGLQSALYIHPEYLVAVCTYLRDTEGHYYDFLSNITAVDFFPADYFEVIYHLSSIPYQTQLTLKVKLPAGRSLDALPEVPSVSSVWRTADWHEREAYDLMGIFFTDHPDLRRILMPEDWEGFPLRKDYQDPETYHNIPVK</sequence>
<dbReference type="NCBIfam" id="TIGR01961">
    <property type="entry name" value="NuoC_fam"/>
    <property type="match status" value="1"/>
</dbReference>
<dbReference type="OrthoDB" id="9803286at2"/>
<accession>A0A1H6CQ68</accession>
<comment type="subunit">
    <text evidence="3">NDH-1 is composed of 14 different subunits. Subunits NuoB, C, D, E, F, and G constitute the peripheral sector of the complex.</text>
</comment>
<dbReference type="EC" id="7.1.1.-" evidence="3"/>
<dbReference type="Proteomes" id="UP000236731">
    <property type="component" value="Unassembled WGS sequence"/>
</dbReference>
<comment type="subcellular location">
    <subcellularLocation>
        <location evidence="3">Cell membrane</location>
        <topology evidence="3">Peripheral membrane protein</topology>
        <orientation evidence="3">Cytoplasmic side</orientation>
    </subcellularLocation>
</comment>
<dbReference type="GO" id="GO:0008137">
    <property type="term" value="F:NADH dehydrogenase (ubiquinone) activity"/>
    <property type="evidence" value="ECO:0007669"/>
    <property type="project" value="InterPro"/>
</dbReference>
<dbReference type="GO" id="GO:0050136">
    <property type="term" value="F:NADH dehydrogenase (quinone) (non-electrogenic) activity"/>
    <property type="evidence" value="ECO:0007669"/>
    <property type="project" value="UniProtKB-UniRule"/>
</dbReference>
<dbReference type="Pfam" id="PF00329">
    <property type="entry name" value="Complex1_30kDa"/>
    <property type="match status" value="1"/>
</dbReference>
<protein>
    <recommendedName>
        <fullName evidence="3">NADH-quinone oxidoreductase subunit C</fullName>
        <ecNumber evidence="3">7.1.1.-</ecNumber>
    </recommendedName>
    <alternativeName>
        <fullName evidence="3">NADH dehydrogenase I subunit C</fullName>
    </alternativeName>
    <alternativeName>
        <fullName evidence="3">NDH-1 subunit C</fullName>
    </alternativeName>
</protein>
<keyword evidence="3 4" id="KW-0520">NAD</keyword>
<reference evidence="8" key="1">
    <citation type="submission" date="2016-10" db="EMBL/GenBank/DDBJ databases">
        <authorList>
            <person name="Varghese N."/>
            <person name="Submissions S."/>
        </authorList>
    </citation>
    <scope>NUCLEOTIDE SEQUENCE [LARGE SCALE GENOMIC DNA]</scope>
    <source>
        <strain evidence="8">DSM 22361</strain>
    </source>
</reference>
<dbReference type="SUPFAM" id="SSF143243">
    <property type="entry name" value="Nqo5-like"/>
    <property type="match status" value="1"/>
</dbReference>
<dbReference type="RefSeq" id="WP_103907916.1">
    <property type="nucleotide sequence ID" value="NZ_CP049246.1"/>
</dbReference>
<evidence type="ECO:0000256" key="3">
    <source>
        <dbReference type="HAMAP-Rule" id="MF_01357"/>
    </source>
</evidence>
<evidence type="ECO:0000313" key="7">
    <source>
        <dbReference type="EMBL" id="SEG74596.1"/>
    </source>
</evidence>
<gene>
    <name evidence="3" type="primary">nuoC</name>
    <name evidence="7" type="ORF">SAMN05421877_11759</name>
</gene>
<keyword evidence="2 3" id="KW-0813">Transport</keyword>
<comment type="similarity">
    <text evidence="1 3 4">Belongs to the complex I 30 kDa subunit family.</text>
</comment>
<comment type="catalytic activity">
    <reaction evidence="3 5">
        <text>a quinone + NADH + 5 H(+)(in) = a quinol + NAD(+) + 4 H(+)(out)</text>
        <dbReference type="Rhea" id="RHEA:57888"/>
        <dbReference type="ChEBI" id="CHEBI:15378"/>
        <dbReference type="ChEBI" id="CHEBI:24646"/>
        <dbReference type="ChEBI" id="CHEBI:57540"/>
        <dbReference type="ChEBI" id="CHEBI:57945"/>
        <dbReference type="ChEBI" id="CHEBI:132124"/>
    </reaction>
</comment>
<keyword evidence="3" id="KW-1003">Cell membrane</keyword>
<evidence type="ECO:0000256" key="1">
    <source>
        <dbReference type="ARBA" id="ARBA00007569"/>
    </source>
</evidence>
<dbReference type="HAMAP" id="MF_01357">
    <property type="entry name" value="NDH1_NuoC"/>
    <property type="match status" value="1"/>
</dbReference>
<dbReference type="Gene3D" id="3.30.460.80">
    <property type="entry name" value="NADH:ubiquinone oxidoreductase, 30kDa subunit"/>
    <property type="match status" value="1"/>
</dbReference>
<keyword evidence="8" id="KW-1185">Reference proteome</keyword>
<keyword evidence="3 5" id="KW-0874">Quinone</keyword>
<dbReference type="AlphaFoldDB" id="A0A1H6CQ68"/>
<feature type="domain" description="NADH:ubiquinone oxidoreductase 30kDa subunit" evidence="6">
    <location>
        <begin position="31"/>
        <end position="153"/>
    </location>
</feature>
<dbReference type="InterPro" id="IPR020396">
    <property type="entry name" value="NADH_UbQ_OxRdtase_CS"/>
</dbReference>
<evidence type="ECO:0000259" key="6">
    <source>
        <dbReference type="Pfam" id="PF00329"/>
    </source>
</evidence>
<keyword evidence="3 4" id="KW-1278">Translocase</keyword>
<dbReference type="GO" id="GO:0005886">
    <property type="term" value="C:plasma membrane"/>
    <property type="evidence" value="ECO:0007669"/>
    <property type="project" value="UniProtKB-SubCell"/>
</dbReference>
<keyword evidence="3" id="KW-0472">Membrane</keyword>
<comment type="function">
    <text evidence="3">NDH-1 shuttles electrons from NADH, via FMN and iron-sulfur (Fe-S) centers, to quinones in the respiratory chain. The immediate electron acceptor for the enzyme in this species is believed to be a menaquinone. Couples the redox reaction to proton translocation (for every two electrons transferred, four hydrogen ions are translocated across the cytoplasmic membrane), and thus conserves the redox energy in a proton gradient.</text>
</comment>
<evidence type="ECO:0000256" key="4">
    <source>
        <dbReference type="RuleBase" id="RU003456"/>
    </source>
</evidence>
<dbReference type="GO" id="GO:0048038">
    <property type="term" value="F:quinone binding"/>
    <property type="evidence" value="ECO:0007669"/>
    <property type="project" value="UniProtKB-KW"/>
</dbReference>
<proteinExistence type="inferred from homology"/>
<evidence type="ECO:0000313" key="8">
    <source>
        <dbReference type="Proteomes" id="UP000236731"/>
    </source>
</evidence>
<dbReference type="PANTHER" id="PTHR10884:SF14">
    <property type="entry name" value="NADH DEHYDROGENASE [UBIQUINONE] IRON-SULFUR PROTEIN 3, MITOCHONDRIAL"/>
    <property type="match status" value="1"/>
</dbReference>